<protein>
    <submittedName>
        <fullName evidence="1">Uncharacterized protein</fullName>
    </submittedName>
</protein>
<dbReference type="EMBL" id="LAZR01016211">
    <property type="protein sequence ID" value="KKM05480.1"/>
    <property type="molecule type" value="Genomic_DNA"/>
</dbReference>
<dbReference type="AlphaFoldDB" id="A0A0F9H378"/>
<organism evidence="1">
    <name type="scientific">marine sediment metagenome</name>
    <dbReference type="NCBI Taxonomy" id="412755"/>
    <lineage>
        <taxon>unclassified sequences</taxon>
        <taxon>metagenomes</taxon>
        <taxon>ecological metagenomes</taxon>
    </lineage>
</organism>
<name>A0A0F9H378_9ZZZZ</name>
<accession>A0A0F9H378</accession>
<comment type="caution">
    <text evidence="1">The sequence shown here is derived from an EMBL/GenBank/DDBJ whole genome shotgun (WGS) entry which is preliminary data.</text>
</comment>
<gene>
    <name evidence="1" type="ORF">LCGC14_1753730</name>
</gene>
<evidence type="ECO:0000313" key="1">
    <source>
        <dbReference type="EMBL" id="KKM05480.1"/>
    </source>
</evidence>
<feature type="non-terminal residue" evidence="1">
    <location>
        <position position="1"/>
    </location>
</feature>
<proteinExistence type="predicted"/>
<reference evidence="1" key="1">
    <citation type="journal article" date="2015" name="Nature">
        <title>Complex archaea that bridge the gap between prokaryotes and eukaryotes.</title>
        <authorList>
            <person name="Spang A."/>
            <person name="Saw J.H."/>
            <person name="Jorgensen S.L."/>
            <person name="Zaremba-Niedzwiedzka K."/>
            <person name="Martijn J."/>
            <person name="Lind A.E."/>
            <person name="van Eijk R."/>
            <person name="Schleper C."/>
            <person name="Guy L."/>
            <person name="Ettema T.J."/>
        </authorList>
    </citation>
    <scope>NUCLEOTIDE SEQUENCE</scope>
</reference>
<sequence>RGALLEFPADHLRREEFRGAIPRVCIHCAAQAHLSAHLVIYTSQLRDSVSLEDEHAAGQLSIPQDEVGISQGLDLLKLLPEVPNVPEPGNRPMPYWVCDLCRGAGWISGQIQVNSKTGKGFCRLFFRNLKIALNFFAATAGKDSKHYRKLATFYEHTEEDPWDALPSVVRHRVEQWFRPKGKEQFLAYVPDRAFVRTQDGMNGLVISDQRLVYHHPPRHQESPAKNELTLQTRLADGKEIATVEAAGFKRRSITLDRAGRMLFRRALSKGGFTAQWR</sequence>